<evidence type="ECO:0000256" key="1">
    <source>
        <dbReference type="ARBA" id="ARBA00022801"/>
    </source>
</evidence>
<dbReference type="GO" id="GO:0016787">
    <property type="term" value="F:hydrolase activity"/>
    <property type="evidence" value="ECO:0007669"/>
    <property type="project" value="UniProtKB-KW"/>
</dbReference>
<evidence type="ECO:0000313" key="3">
    <source>
        <dbReference type="EMBL" id="MCT2557945.1"/>
    </source>
</evidence>
<dbReference type="PANTHER" id="PTHR48081:SF9">
    <property type="entry name" value="CARBOXYLESTERASE"/>
    <property type="match status" value="1"/>
</dbReference>
<evidence type="ECO:0000313" key="4">
    <source>
        <dbReference type="Proteomes" id="UP001142648"/>
    </source>
</evidence>
<dbReference type="InterPro" id="IPR050300">
    <property type="entry name" value="GDXG_lipolytic_enzyme"/>
</dbReference>
<evidence type="ECO:0000259" key="2">
    <source>
        <dbReference type="Pfam" id="PF20434"/>
    </source>
</evidence>
<dbReference type="Proteomes" id="UP001142648">
    <property type="component" value="Unassembled WGS sequence"/>
</dbReference>
<dbReference type="Gene3D" id="3.40.50.1820">
    <property type="entry name" value="alpha/beta hydrolase"/>
    <property type="match status" value="1"/>
</dbReference>
<dbReference type="AlphaFoldDB" id="A0A9X2VYZ7"/>
<protein>
    <submittedName>
        <fullName evidence="3">Alpha/beta hydrolase</fullName>
    </submittedName>
</protein>
<dbReference type="RefSeq" id="WP_259960694.1">
    <property type="nucleotide sequence ID" value="NZ_JAOAMV010000001.1"/>
</dbReference>
<reference evidence="3" key="1">
    <citation type="submission" date="2022-09" db="EMBL/GenBank/DDBJ databases">
        <title>The genome sequence of Tsuneonella sp. YG55.</title>
        <authorList>
            <person name="Liu Y."/>
        </authorList>
    </citation>
    <scope>NUCLEOTIDE SEQUENCE</scope>
    <source>
        <strain evidence="3">YG55</strain>
    </source>
</reference>
<dbReference type="Pfam" id="PF20434">
    <property type="entry name" value="BD-FAE"/>
    <property type="match status" value="1"/>
</dbReference>
<dbReference type="SUPFAM" id="SSF53474">
    <property type="entry name" value="alpha/beta-Hydrolases"/>
    <property type="match status" value="1"/>
</dbReference>
<name>A0A9X2VYZ7_9SPHN</name>
<dbReference type="InterPro" id="IPR029058">
    <property type="entry name" value="AB_hydrolase_fold"/>
</dbReference>
<keyword evidence="1 3" id="KW-0378">Hydrolase</keyword>
<accession>A0A9X2VYZ7</accession>
<organism evidence="3 4">
    <name type="scientific">Tsuneonella litorea</name>
    <dbReference type="NCBI Taxonomy" id="2976475"/>
    <lineage>
        <taxon>Bacteria</taxon>
        <taxon>Pseudomonadati</taxon>
        <taxon>Pseudomonadota</taxon>
        <taxon>Alphaproteobacteria</taxon>
        <taxon>Sphingomonadales</taxon>
        <taxon>Erythrobacteraceae</taxon>
        <taxon>Tsuneonella</taxon>
    </lineage>
</organism>
<sequence>MGTALALGLFALAGWGVWRWAVAQGSAATLEWIDARFARETGVRLAAEGTYGAAANQNVELWVPDRAAPAGGWPLVVWVYGGGWHSGTTKDYRFVARTLGDAGFATALVGYRLVQDGGRFPAMLEDTAAGVRWARDHAGGHGVRTGRIALAGHSAGAYNVLMLALDPQWLAGAGVPEDAIGGVASLAGPADFYPFTSDSARNALGYAPDPARTQPIRFARGDAPPILLLHGTADDVVRIRNSRRLAQAAREAGGRVEERAFPGMGHAGIVMGLSRPFAQGGIVRDPMVAFLRSATAPGSSVPVQREPR</sequence>
<comment type="caution">
    <text evidence="3">The sequence shown here is derived from an EMBL/GenBank/DDBJ whole genome shotgun (WGS) entry which is preliminary data.</text>
</comment>
<gene>
    <name evidence="3" type="ORF">N0B51_03000</name>
</gene>
<feature type="domain" description="BD-FAE-like" evidence="2">
    <location>
        <begin position="72"/>
        <end position="247"/>
    </location>
</feature>
<keyword evidence="4" id="KW-1185">Reference proteome</keyword>
<dbReference type="EMBL" id="JAOAMV010000001">
    <property type="protein sequence ID" value="MCT2557945.1"/>
    <property type="molecule type" value="Genomic_DNA"/>
</dbReference>
<proteinExistence type="predicted"/>
<dbReference type="InterPro" id="IPR049492">
    <property type="entry name" value="BD-FAE-like_dom"/>
</dbReference>
<dbReference type="PANTHER" id="PTHR48081">
    <property type="entry name" value="AB HYDROLASE SUPERFAMILY PROTEIN C4A8.06C"/>
    <property type="match status" value="1"/>
</dbReference>